<dbReference type="Proteomes" id="UP000592294">
    <property type="component" value="Unassembled WGS sequence"/>
</dbReference>
<name>A0A850REE8_9GAMM</name>
<proteinExistence type="predicted"/>
<dbReference type="EMBL" id="JABZEO010000036">
    <property type="protein sequence ID" value="NVZ11728.1"/>
    <property type="molecule type" value="Genomic_DNA"/>
</dbReference>
<feature type="coiled-coil region" evidence="1">
    <location>
        <begin position="29"/>
        <end position="56"/>
    </location>
</feature>
<gene>
    <name evidence="2" type="ORF">HW932_20995</name>
</gene>
<comment type="caution">
    <text evidence="2">The sequence shown here is derived from an EMBL/GenBank/DDBJ whole genome shotgun (WGS) entry which is preliminary data.</text>
</comment>
<organism evidence="2 3">
    <name type="scientific">Allochromatium humboldtianum</name>
    <dbReference type="NCBI Taxonomy" id="504901"/>
    <lineage>
        <taxon>Bacteria</taxon>
        <taxon>Pseudomonadati</taxon>
        <taxon>Pseudomonadota</taxon>
        <taxon>Gammaproteobacteria</taxon>
        <taxon>Chromatiales</taxon>
        <taxon>Chromatiaceae</taxon>
        <taxon>Allochromatium</taxon>
    </lineage>
</organism>
<reference evidence="2 3" key="1">
    <citation type="submission" date="2020-06" db="EMBL/GenBank/DDBJ databases">
        <title>Whole-genome sequence of Allochromatium humboldtianum DSM 21881, type strain.</title>
        <authorList>
            <person name="Kyndt J.A."/>
            <person name="Meyer T.E."/>
        </authorList>
    </citation>
    <scope>NUCLEOTIDE SEQUENCE [LARGE SCALE GENOMIC DNA]</scope>
    <source>
        <strain evidence="2 3">DSM 21881</strain>
    </source>
</reference>
<evidence type="ECO:0000256" key="1">
    <source>
        <dbReference type="SAM" id="Coils"/>
    </source>
</evidence>
<keyword evidence="3" id="KW-1185">Reference proteome</keyword>
<sequence>MSEATVAAHAAIRIIDVMTRQNEALLHGIVTTLDLLERLESHVERIEQRLSAIESHITTTGAKP</sequence>
<evidence type="ECO:0000313" key="3">
    <source>
        <dbReference type="Proteomes" id="UP000592294"/>
    </source>
</evidence>
<dbReference type="RefSeq" id="WP_176978406.1">
    <property type="nucleotide sequence ID" value="NZ_JABZEO010000036.1"/>
</dbReference>
<protein>
    <submittedName>
        <fullName evidence="2">Uncharacterized protein</fullName>
    </submittedName>
</protein>
<evidence type="ECO:0000313" key="2">
    <source>
        <dbReference type="EMBL" id="NVZ11728.1"/>
    </source>
</evidence>
<dbReference type="AlphaFoldDB" id="A0A850REE8"/>
<keyword evidence="1" id="KW-0175">Coiled coil</keyword>
<accession>A0A850REE8</accession>